<dbReference type="EMBL" id="CAADRP010001112">
    <property type="protein sequence ID" value="VFU35662.1"/>
    <property type="molecule type" value="Genomic_DNA"/>
</dbReference>
<dbReference type="AlphaFoldDB" id="A0A6N2L7G0"/>
<gene>
    <name evidence="1" type="ORF">SVIM_LOCUS177615</name>
</gene>
<organism evidence="1">
    <name type="scientific">Salix viminalis</name>
    <name type="common">Common osier</name>
    <name type="synonym">Basket willow</name>
    <dbReference type="NCBI Taxonomy" id="40686"/>
    <lineage>
        <taxon>Eukaryota</taxon>
        <taxon>Viridiplantae</taxon>
        <taxon>Streptophyta</taxon>
        <taxon>Embryophyta</taxon>
        <taxon>Tracheophyta</taxon>
        <taxon>Spermatophyta</taxon>
        <taxon>Magnoliopsida</taxon>
        <taxon>eudicotyledons</taxon>
        <taxon>Gunneridae</taxon>
        <taxon>Pentapetalae</taxon>
        <taxon>rosids</taxon>
        <taxon>fabids</taxon>
        <taxon>Malpighiales</taxon>
        <taxon>Salicaceae</taxon>
        <taxon>Saliceae</taxon>
        <taxon>Salix</taxon>
    </lineage>
</organism>
<evidence type="ECO:0000313" key="1">
    <source>
        <dbReference type="EMBL" id="VFU35662.1"/>
    </source>
</evidence>
<sequence length="129" mass="14770">MEELARFRLVSKRCKRLCFTIPHLTFDNRTHGPIDSDRQIHKTCFLTNGWICVRLMASRFQHPISIGSSKEAILTKNFTSANGSEVKLRRIEVITRSGTAFELPVSVLKYEPLKILVLNLTNQGIVRFP</sequence>
<proteinExistence type="predicted"/>
<accession>A0A6N2L7G0</accession>
<name>A0A6N2L7G0_SALVM</name>
<reference evidence="1" key="1">
    <citation type="submission" date="2019-03" db="EMBL/GenBank/DDBJ databases">
        <authorList>
            <person name="Mank J."/>
            <person name="Almeida P."/>
        </authorList>
    </citation>
    <scope>NUCLEOTIDE SEQUENCE</scope>
    <source>
        <strain evidence="1">78183</strain>
    </source>
</reference>
<protein>
    <submittedName>
        <fullName evidence="1">Uncharacterized protein</fullName>
    </submittedName>
</protein>